<dbReference type="EMBL" id="PQIB02000004">
    <property type="protein sequence ID" value="RLN24268.1"/>
    <property type="molecule type" value="Genomic_DNA"/>
</dbReference>
<dbReference type="OrthoDB" id="46529at2759"/>
<name>A0A3L6SNR6_PANMI</name>
<evidence type="ECO:0000313" key="1">
    <source>
        <dbReference type="EMBL" id="RLN24268.1"/>
    </source>
</evidence>
<gene>
    <name evidence="1" type="ORF">C2845_PM07G22470</name>
</gene>
<comment type="caution">
    <text evidence="1">The sequence shown here is derived from an EMBL/GenBank/DDBJ whole genome shotgun (WGS) entry which is preliminary data.</text>
</comment>
<dbReference type="Proteomes" id="UP000275267">
    <property type="component" value="Unassembled WGS sequence"/>
</dbReference>
<accession>A0A3L6SNR6</accession>
<keyword evidence="2" id="KW-1185">Reference proteome</keyword>
<sequence>MAGARVSLAKPGRVVCLLCVPYLPSASARPCAEHSGLGRRAQDAEGRWHAGAIAAAVFTVECADGQRPLELVALSYF</sequence>
<proteinExistence type="predicted"/>
<protein>
    <submittedName>
        <fullName evidence="1">Acyl-coenzyme A thioesterase 13-like</fullName>
    </submittedName>
</protein>
<evidence type="ECO:0000313" key="2">
    <source>
        <dbReference type="Proteomes" id="UP000275267"/>
    </source>
</evidence>
<organism evidence="1 2">
    <name type="scientific">Panicum miliaceum</name>
    <name type="common">Proso millet</name>
    <name type="synonym">Broomcorn millet</name>
    <dbReference type="NCBI Taxonomy" id="4540"/>
    <lineage>
        <taxon>Eukaryota</taxon>
        <taxon>Viridiplantae</taxon>
        <taxon>Streptophyta</taxon>
        <taxon>Embryophyta</taxon>
        <taxon>Tracheophyta</taxon>
        <taxon>Spermatophyta</taxon>
        <taxon>Magnoliopsida</taxon>
        <taxon>Liliopsida</taxon>
        <taxon>Poales</taxon>
        <taxon>Poaceae</taxon>
        <taxon>PACMAD clade</taxon>
        <taxon>Panicoideae</taxon>
        <taxon>Panicodae</taxon>
        <taxon>Paniceae</taxon>
        <taxon>Panicinae</taxon>
        <taxon>Panicum</taxon>
        <taxon>Panicum sect. Panicum</taxon>
    </lineage>
</organism>
<dbReference type="AlphaFoldDB" id="A0A3L6SNR6"/>
<reference evidence="2" key="1">
    <citation type="journal article" date="2019" name="Nat. Commun.">
        <title>The genome of broomcorn millet.</title>
        <authorList>
            <person name="Zou C."/>
            <person name="Miki D."/>
            <person name="Li D."/>
            <person name="Tang Q."/>
            <person name="Xiao L."/>
            <person name="Rajput S."/>
            <person name="Deng P."/>
            <person name="Jia W."/>
            <person name="Huang R."/>
            <person name="Zhang M."/>
            <person name="Sun Y."/>
            <person name="Hu J."/>
            <person name="Fu X."/>
            <person name="Schnable P.S."/>
            <person name="Li F."/>
            <person name="Zhang H."/>
            <person name="Feng B."/>
            <person name="Zhu X."/>
            <person name="Liu R."/>
            <person name="Schnable J.C."/>
            <person name="Zhu J.-K."/>
            <person name="Zhang H."/>
        </authorList>
    </citation>
    <scope>NUCLEOTIDE SEQUENCE [LARGE SCALE GENOMIC DNA]</scope>
</reference>